<dbReference type="GeneID" id="40507113"/>
<keyword evidence="1" id="KW-1001">Plastid inner membrane</keyword>
<keyword evidence="1 2" id="KW-0934">Plastid</keyword>
<geneLocation type="chloroplast" evidence="2"/>
<reference evidence="2" key="1">
    <citation type="submission" date="2019-03" db="EMBL/GenBank/DDBJ databases">
        <title>The complete chloroplast genome of Riccia fluitans L. (Ricciaceae, Marchantiophyta).</title>
        <authorList>
            <person name="Kwon W."/>
            <person name="Min J."/>
            <person name="Park J."/>
        </authorList>
    </citation>
    <scope>NUCLEOTIDE SEQUENCE</scope>
</reference>
<dbReference type="EMBL" id="MK645896">
    <property type="protein sequence ID" value="QCR64570.1"/>
    <property type="molecule type" value="Genomic_DNA"/>
</dbReference>
<keyword evidence="1" id="KW-0653">Protein transport</keyword>
<keyword evidence="1" id="KW-0812">Transmembrane</keyword>
<keyword evidence="1" id="KW-0813">Transport</keyword>
<evidence type="ECO:0000256" key="1">
    <source>
        <dbReference type="RuleBase" id="RU364085"/>
    </source>
</evidence>
<feature type="transmembrane region" description="Helical" evidence="1">
    <location>
        <begin position="12"/>
        <end position="36"/>
    </location>
</feature>
<comment type="subcellular location">
    <subcellularLocation>
        <location evidence="1">Plastid</location>
        <location evidence="1">Chloroplast inner membrane</location>
    </subcellularLocation>
</comment>
<protein>
    <recommendedName>
        <fullName evidence="1">Protein TIC 214</fullName>
    </recommendedName>
    <alternativeName>
        <fullName evidence="1">Translocon at the inner envelope membrane of chloroplasts 214</fullName>
    </alternativeName>
</protein>
<feature type="transmembrane region" description="Helical" evidence="1">
    <location>
        <begin position="166"/>
        <end position="187"/>
    </location>
</feature>
<feature type="transmembrane region" description="Helical" evidence="1">
    <location>
        <begin position="127"/>
        <end position="146"/>
    </location>
</feature>
<dbReference type="RefSeq" id="YP_009659469.1">
    <property type="nucleotide sequence ID" value="NC_042887.1"/>
</dbReference>
<dbReference type="GO" id="GO:0009706">
    <property type="term" value="C:chloroplast inner membrane"/>
    <property type="evidence" value="ECO:0007669"/>
    <property type="project" value="UniProtKB-SubCell"/>
</dbReference>
<dbReference type="GO" id="GO:0015031">
    <property type="term" value="P:protein transport"/>
    <property type="evidence" value="ECO:0007669"/>
    <property type="project" value="UniProtKB-KW"/>
</dbReference>
<feature type="transmembrane region" description="Helical" evidence="1">
    <location>
        <begin position="57"/>
        <end position="80"/>
    </location>
</feature>
<proteinExistence type="inferred from homology"/>
<feature type="transmembrane region" description="Helical" evidence="1">
    <location>
        <begin position="86"/>
        <end position="106"/>
    </location>
</feature>
<comment type="similarity">
    <text evidence="1">Belongs to the TIC214 family.</text>
</comment>
<name>A0A4P8UA78_9MARC</name>
<feature type="transmembrane region" description="Helical" evidence="1">
    <location>
        <begin position="208"/>
        <end position="226"/>
    </location>
</feature>
<keyword evidence="1 2" id="KW-0150">Chloroplast</keyword>
<dbReference type="AlphaFoldDB" id="A0A4P8UA78"/>
<dbReference type="InterPro" id="IPR008896">
    <property type="entry name" value="TIC214"/>
</dbReference>
<evidence type="ECO:0000313" key="2">
    <source>
        <dbReference type="EMBL" id="QCR64570.1"/>
    </source>
</evidence>
<gene>
    <name evidence="2" type="primary">tic214</name>
    <name evidence="1" type="synonym">TIC214</name>
</gene>
<accession>A0A4P8UA78</accession>
<keyword evidence="1" id="KW-1133">Transmembrane helix</keyword>
<comment type="subunit">
    <text evidence="1">Part of the Tic complex.</text>
</comment>
<dbReference type="Pfam" id="PF05758">
    <property type="entry name" value="Ycf1"/>
    <property type="match status" value="2"/>
</dbReference>
<dbReference type="PANTHER" id="PTHR33163">
    <property type="entry name" value="PROTEIN TIC 214-RELATED"/>
    <property type="match status" value="1"/>
</dbReference>
<sequence>MITSIPLLLSVLWVPILSWINFSNTFFLFGIYYGFLTTLPIGPSQLLSIRAFLLEGNVSGITAVIGLMTGQFFIFLSIFYSPLYIILIKPHFLTLLVLPYTIFYWYKIKDLIDYQSLKPITSIKDIRIFKIFFDSLIFQLFNPVVLPSSVLARLLNIFLFRYSHNLVFLLSSFLGWCFGQFLFVILGKFLLFRIESDSPILYLLVKRIIYRTFSIIILSFSLLQLGRAPVPFMTKKLDENLQFNFSKPEESFLFTKTWPTIFFNYRKWNRPFRYIENSRFSSQSPIKKEVSQYFFNMSLSDGKPRLSFTYLPSLYFFEKNLQKCSINLKFFSSNEIFQKWINSKENKKLKIYKELQNRLTLLDNGFLLREIVEKKKQLSTLEGNIFTKICDPLLIKPYDKTMIVSKSPWLLTEKYYKLKKTQKIIYLSKNDNKLKNWISNQCQNLENKFLILPWEPLSQDAKRILSLFINKSKKTKIDTNLKQINVFDENTTSLLNKQNISLIENTRKTINRKSNVNWELILNLYPRQKILFFNYLQKEKWNTLQSYCKKYFLGDFTQIKNIIFLFKKIIKIDNFYQFQEIHKEIPRWTSKLKNDKFDVIAVGVTDIRQRKVKNLGYLIKGKDKRRKIIRRFSQQSDFRRKIVKGSMRARRRKTLIWKIFQLKIKSPFFLRIIEKPTLVKESFSVQNIFKIRPQKKKKKKESLTQKALFIKRTKADRFAIANRWDFPLAQWGRSWLLLIQSHLRKYVILPILILVKNIARLLLFQNPEWNQDWYEWNKEIHIKCTYDGTEVSEKELPEQWLRDGLQIKIIYPFYLKPWHNTQNRNNLSNIKKEELELNINQTNLFKNKDSTKLVKKKKFNYCYLTAWGFQTNLPFGNIKKQPSFWKPIKNQLKKNIFSKLNLIFKHISIKKKLYKLPDLTPLDNFMIEENNYNSNLTDLNLKKNVGINTLNNNEKLFKENIKNHNFFDSEYKTLIYRKNLENLIKKKYRYIDKHLILKKKKTFNFNKNLINIKHKSIKFYKKNVQLMQKLPQSSYIKLKKIKIILKINKKKLIKNINQFFER</sequence>
<comment type="function">
    <text evidence="1">Involved in protein precursor import into chloroplasts. May be part of an intermediate translocation complex acting as a protein-conducting channel at the inner envelope.</text>
</comment>
<keyword evidence="1" id="KW-0472">Membrane</keyword>
<dbReference type="PANTHER" id="PTHR33163:SF40">
    <property type="entry name" value="PROTEIN TIC 214"/>
    <property type="match status" value="1"/>
</dbReference>
<organism evidence="2">
    <name type="scientific">Riccia fluitans</name>
    <dbReference type="NCBI Taxonomy" id="41844"/>
    <lineage>
        <taxon>Eukaryota</taxon>
        <taxon>Viridiplantae</taxon>
        <taxon>Streptophyta</taxon>
        <taxon>Embryophyta</taxon>
        <taxon>Marchantiophyta</taxon>
        <taxon>Marchantiopsida</taxon>
        <taxon>Marchantiidae</taxon>
        <taxon>Marchantiales</taxon>
        <taxon>Ricciaceae</taxon>
        <taxon>Riccia</taxon>
    </lineage>
</organism>